<accession>A0A0F9U2D7</accession>
<name>A0A0F9U2D7_9ZZZZ</name>
<dbReference type="InterPro" id="IPR013320">
    <property type="entry name" value="ConA-like_dom_sf"/>
</dbReference>
<reference evidence="1" key="1">
    <citation type="journal article" date="2015" name="Nature">
        <title>Complex archaea that bridge the gap between prokaryotes and eukaryotes.</title>
        <authorList>
            <person name="Spang A."/>
            <person name="Saw J.H."/>
            <person name="Jorgensen S.L."/>
            <person name="Zaremba-Niedzwiedzka K."/>
            <person name="Martijn J."/>
            <person name="Lind A.E."/>
            <person name="van Eijk R."/>
            <person name="Schleper C."/>
            <person name="Guy L."/>
            <person name="Ettema T.J."/>
        </authorList>
    </citation>
    <scope>NUCLEOTIDE SEQUENCE</scope>
</reference>
<organism evidence="1">
    <name type="scientific">marine sediment metagenome</name>
    <dbReference type="NCBI Taxonomy" id="412755"/>
    <lineage>
        <taxon>unclassified sequences</taxon>
        <taxon>metagenomes</taxon>
        <taxon>ecological metagenomes</taxon>
    </lineage>
</organism>
<evidence type="ECO:0000313" key="1">
    <source>
        <dbReference type="EMBL" id="KKN85739.1"/>
    </source>
</evidence>
<dbReference type="EMBL" id="LAZR01000155">
    <property type="protein sequence ID" value="KKN85739.1"/>
    <property type="molecule type" value="Genomic_DNA"/>
</dbReference>
<comment type="caution">
    <text evidence="1">The sequence shown here is derived from an EMBL/GenBank/DDBJ whole genome shotgun (WGS) entry which is preliminary data.</text>
</comment>
<dbReference type="Gene3D" id="2.60.120.260">
    <property type="entry name" value="Galactose-binding domain-like"/>
    <property type="match status" value="1"/>
</dbReference>
<dbReference type="SUPFAM" id="SSF49899">
    <property type="entry name" value="Concanavalin A-like lectins/glucanases"/>
    <property type="match status" value="1"/>
</dbReference>
<protein>
    <submittedName>
        <fullName evidence="1">Uncharacterized protein</fullName>
    </submittedName>
</protein>
<gene>
    <name evidence="1" type="ORF">LCGC14_0275440</name>
</gene>
<sequence length="825" mass="86645">MSVRTRARHRMRPVRSPLQYLDHEHTFTPGMAKREGPGPFAAAPIMQGAWDGSGTPDSARFSRGAGVVAPTWYANFDQTQGSIVFWVTPEWDGDDGLVHALSPWATNWMSLDKTAAGLLGLRIANITGPLHSVDVSAWTAGTTYCIVARWDATNTLDGANRISISIDDVHSFGRDANLPFLGQPATPAYIGSTQIPVNSANAIIEGLTIYRRVLWDGAYGTDVGNGDELAAIYAAGAGADPTLTTGSWDVVFAMPTDSSTGALVTGAGEAWSHPHSSAVLDDSWMETTYGASAWGTEGTPSAGPADIAVAANQLFGAGGYQITVDAADEGITQTLAGLDAGENYVVRAVVHSDGTVHPRITIHDETNGADIVVFDGPTYTGTHTGANGSATLTDATGHFPQSLMGATINNTADGSSGTITAISGDGLTITAALAGGGDDDWDTGDTFTITWDLAIRHPWAETFCFELPTIARNGVGADCVSISVKVLSANNAGTLYVHQCEVQENLIDNPSLETGAGNPWIPDGWVNQGLDPGDAQASTAGAGIIHSGRECIEFLGGAVIGEGLYVDAGVAGGQFYMLGTWAYASSGQLRIGAWASSRGLLQNSTTLFSYLSTAAAAWSDTRAIFRSVFNNLRPLIKAETAGVGYADDAYLVALDDVALTVTPASEANSLESGGIRVDGYDALTQPVLNRLKARSGHIVWRGRLRHVPANLVAFWEGAEVTLLDAFGAAANYARVRATVLNTVDTRFDDGGGAQTVNWAAAGAWAADDELFLELYWRGHFMQLSVAGIPVATINQPVNFAVLPTILYWGLLNSGGTNIDTVIKEP</sequence>
<proteinExistence type="predicted"/>
<dbReference type="AlphaFoldDB" id="A0A0F9U2D7"/>